<dbReference type="SUPFAM" id="SSF53187">
    <property type="entry name" value="Zn-dependent exopeptidases"/>
    <property type="match status" value="1"/>
</dbReference>
<sequence length="443" mass="48657">MPSSNLLSNFNIAPNRLINTIHETANLFGATGQWGPNSTTDTGVRRLALSDEDKGVRNWYISELKSLGCEIKIDEVGNIFGVYPSKHQGEPTAIGSHLDTQPTGGRYDGILGVLSSLEVLRTFKDSGYIPNFPVASVCWMNEEGARFPLSMMGSSVYAGVISKQECYDFESILDPKPVSVKHELLRTGFLGQTSASYQSNPIAAHFEYHIEQGPILQDEEKDIGIVVGVQAYSWFDVYVKGKAQHTGTTPLSARNDALLSASKMIVKANEIAHKYEGLCSIGTLTLKPASVNVIPEYVHFTLDVRHHLDETLKLMVEECKTEFESICKKPNGTSNKQATVEFSLIQTSPAVHFNQDNINCVRESALEVVGVDKTLTIVSGAGHDSCQTSLHCPTAMIFIPCKDGVSHNFEEYSSPDEIDKGFKTLLGAVVRYDELRKSRSRSA</sequence>
<dbReference type="SUPFAM" id="SSF55031">
    <property type="entry name" value="Bacterial exopeptidase dimerisation domain"/>
    <property type="match status" value="1"/>
</dbReference>
<evidence type="ECO:0000256" key="2">
    <source>
        <dbReference type="ARBA" id="ARBA00022801"/>
    </source>
</evidence>
<proteinExistence type="inferred from homology"/>
<organism evidence="4 5">
    <name type="scientific">Ambrosiozyma monospora</name>
    <name type="common">Yeast</name>
    <name type="synonym">Endomycopsis monosporus</name>
    <dbReference type="NCBI Taxonomy" id="43982"/>
    <lineage>
        <taxon>Eukaryota</taxon>
        <taxon>Fungi</taxon>
        <taxon>Dikarya</taxon>
        <taxon>Ascomycota</taxon>
        <taxon>Saccharomycotina</taxon>
        <taxon>Pichiomycetes</taxon>
        <taxon>Pichiales</taxon>
        <taxon>Pichiaceae</taxon>
        <taxon>Ambrosiozyma</taxon>
    </lineage>
</organism>
<dbReference type="AlphaFoldDB" id="A0A9W6Z368"/>
<accession>A0A9W6Z368</accession>
<comment type="caution">
    <text evidence="4">The sequence shown here is derived from an EMBL/GenBank/DDBJ whole genome shotgun (WGS) entry which is preliminary data.</text>
</comment>
<keyword evidence="2" id="KW-0378">Hydrolase</keyword>
<evidence type="ECO:0000313" key="4">
    <source>
        <dbReference type="EMBL" id="GMG53654.1"/>
    </source>
</evidence>
<protein>
    <submittedName>
        <fullName evidence="4">Unnamed protein product</fullName>
    </submittedName>
</protein>
<dbReference type="PANTHER" id="PTHR32494:SF5">
    <property type="entry name" value="ALLANTOATE AMIDOHYDROLASE"/>
    <property type="match status" value="1"/>
</dbReference>
<dbReference type="Proteomes" id="UP001165063">
    <property type="component" value="Unassembled WGS sequence"/>
</dbReference>
<dbReference type="OrthoDB" id="4676at2759"/>
<dbReference type="NCBIfam" id="TIGR01879">
    <property type="entry name" value="hydantase"/>
    <property type="match status" value="1"/>
</dbReference>
<evidence type="ECO:0000313" key="5">
    <source>
        <dbReference type="Proteomes" id="UP001165063"/>
    </source>
</evidence>
<dbReference type="PIRSF" id="PIRSF001235">
    <property type="entry name" value="Amidase_carbamoylase"/>
    <property type="match status" value="1"/>
</dbReference>
<dbReference type="Gene3D" id="3.30.70.360">
    <property type="match status" value="1"/>
</dbReference>
<dbReference type="CDD" id="cd03884">
    <property type="entry name" value="M20_bAS"/>
    <property type="match status" value="1"/>
</dbReference>
<dbReference type="Gene3D" id="3.40.630.10">
    <property type="entry name" value="Zn peptidases"/>
    <property type="match status" value="1"/>
</dbReference>
<dbReference type="InterPro" id="IPR011650">
    <property type="entry name" value="Peptidase_M20_dimer"/>
</dbReference>
<dbReference type="GO" id="GO:0016813">
    <property type="term" value="F:hydrolase activity, acting on carbon-nitrogen (but not peptide) bonds, in linear amidines"/>
    <property type="evidence" value="ECO:0007669"/>
    <property type="project" value="InterPro"/>
</dbReference>
<comment type="similarity">
    <text evidence="1">Belongs to the peptidase M20A family.</text>
</comment>
<dbReference type="PANTHER" id="PTHR32494">
    <property type="entry name" value="ALLANTOATE DEIMINASE-RELATED"/>
    <property type="match status" value="1"/>
</dbReference>
<dbReference type="InterPro" id="IPR010158">
    <property type="entry name" value="Amidase_Cbmase"/>
</dbReference>
<feature type="domain" description="Peptidase M20 dimerisation" evidence="3">
    <location>
        <begin position="232"/>
        <end position="327"/>
    </location>
</feature>
<evidence type="ECO:0000259" key="3">
    <source>
        <dbReference type="Pfam" id="PF07687"/>
    </source>
</evidence>
<dbReference type="InterPro" id="IPR002933">
    <property type="entry name" value="Peptidase_M20"/>
</dbReference>
<evidence type="ECO:0000256" key="1">
    <source>
        <dbReference type="ARBA" id="ARBA00006247"/>
    </source>
</evidence>
<dbReference type="Pfam" id="PF07687">
    <property type="entry name" value="M20_dimer"/>
    <property type="match status" value="1"/>
</dbReference>
<keyword evidence="5" id="KW-1185">Reference proteome</keyword>
<dbReference type="InterPro" id="IPR036264">
    <property type="entry name" value="Bact_exopeptidase_dim_dom"/>
</dbReference>
<gene>
    <name evidence="4" type="ORF">Amon01_000742700</name>
</gene>
<dbReference type="Pfam" id="PF01546">
    <property type="entry name" value="Peptidase_M20"/>
    <property type="match status" value="1"/>
</dbReference>
<reference evidence="4" key="1">
    <citation type="submission" date="2023-04" db="EMBL/GenBank/DDBJ databases">
        <title>Ambrosiozyma monospora NBRC 1965.</title>
        <authorList>
            <person name="Ichikawa N."/>
            <person name="Sato H."/>
            <person name="Tonouchi N."/>
        </authorList>
    </citation>
    <scope>NUCLEOTIDE SEQUENCE</scope>
    <source>
        <strain evidence="4">NBRC 1965</strain>
    </source>
</reference>
<dbReference type="EMBL" id="BSXU01005440">
    <property type="protein sequence ID" value="GMG53654.1"/>
    <property type="molecule type" value="Genomic_DNA"/>
</dbReference>
<name>A0A9W6Z368_AMBMO</name>